<reference evidence="2 3" key="1">
    <citation type="submission" date="2020-07" db="EMBL/GenBank/DDBJ databases">
        <title>Sequencing the genomes of 1000 actinobacteria strains.</title>
        <authorList>
            <person name="Klenk H.-P."/>
        </authorList>
    </citation>
    <scope>NUCLEOTIDE SEQUENCE [LARGE SCALE GENOMIC DNA]</scope>
    <source>
        <strain evidence="2 3">DSM 21349</strain>
    </source>
</reference>
<keyword evidence="1" id="KW-1133">Transmembrane helix</keyword>
<keyword evidence="1" id="KW-0472">Membrane</keyword>
<feature type="transmembrane region" description="Helical" evidence="1">
    <location>
        <begin position="12"/>
        <end position="31"/>
    </location>
</feature>
<accession>A0A7W3J362</accession>
<evidence type="ECO:0000313" key="2">
    <source>
        <dbReference type="EMBL" id="MBA8805433.1"/>
    </source>
</evidence>
<keyword evidence="3" id="KW-1185">Reference proteome</keyword>
<dbReference type="AlphaFoldDB" id="A0A7W3J362"/>
<name>A0A7W3J362_9ACTN</name>
<keyword evidence="1" id="KW-0812">Transmembrane</keyword>
<dbReference type="RefSeq" id="WP_182541170.1">
    <property type="nucleotide sequence ID" value="NZ_JACGXA010000001.1"/>
</dbReference>
<dbReference type="EMBL" id="JACGXA010000001">
    <property type="protein sequence ID" value="MBA8805433.1"/>
    <property type="molecule type" value="Genomic_DNA"/>
</dbReference>
<sequence>MTTSTSKYDGWLAWLIVAAIGVVGLGVSLWGDEGRSRYLALGIWGFQIVAALSRSYRAKRLDQMAERSDSDSTG</sequence>
<gene>
    <name evidence="2" type="ORF">FB382_003724</name>
</gene>
<evidence type="ECO:0000256" key="1">
    <source>
        <dbReference type="SAM" id="Phobius"/>
    </source>
</evidence>
<protein>
    <submittedName>
        <fullName evidence="2">Uncharacterized protein</fullName>
    </submittedName>
</protein>
<proteinExistence type="predicted"/>
<dbReference type="Proteomes" id="UP000580910">
    <property type="component" value="Unassembled WGS sequence"/>
</dbReference>
<evidence type="ECO:0000313" key="3">
    <source>
        <dbReference type="Proteomes" id="UP000580910"/>
    </source>
</evidence>
<comment type="caution">
    <text evidence="2">The sequence shown here is derived from an EMBL/GenBank/DDBJ whole genome shotgun (WGS) entry which is preliminary data.</text>
</comment>
<organism evidence="2 3">
    <name type="scientific">Nocardioides ginsengisegetis</name>
    <dbReference type="NCBI Taxonomy" id="661491"/>
    <lineage>
        <taxon>Bacteria</taxon>
        <taxon>Bacillati</taxon>
        <taxon>Actinomycetota</taxon>
        <taxon>Actinomycetes</taxon>
        <taxon>Propionibacteriales</taxon>
        <taxon>Nocardioidaceae</taxon>
        <taxon>Nocardioides</taxon>
    </lineage>
</organism>